<feature type="compositionally biased region" description="Polar residues" evidence="1">
    <location>
        <begin position="40"/>
        <end position="53"/>
    </location>
</feature>
<accession>A0A4U6VMG5</accession>
<evidence type="ECO:0000313" key="4">
    <source>
        <dbReference type="Proteomes" id="UP000298652"/>
    </source>
</evidence>
<keyword evidence="2" id="KW-0732">Signal</keyword>
<keyword evidence="4" id="KW-1185">Reference proteome</keyword>
<dbReference type="Proteomes" id="UP000298652">
    <property type="component" value="Chromosome 2"/>
</dbReference>
<gene>
    <name evidence="3" type="ORF">SEVIR_2G069350v2</name>
</gene>
<organism evidence="3 4">
    <name type="scientific">Setaria viridis</name>
    <name type="common">Green bristlegrass</name>
    <name type="synonym">Setaria italica subsp. viridis</name>
    <dbReference type="NCBI Taxonomy" id="4556"/>
    <lineage>
        <taxon>Eukaryota</taxon>
        <taxon>Viridiplantae</taxon>
        <taxon>Streptophyta</taxon>
        <taxon>Embryophyta</taxon>
        <taxon>Tracheophyta</taxon>
        <taxon>Spermatophyta</taxon>
        <taxon>Magnoliopsida</taxon>
        <taxon>Liliopsida</taxon>
        <taxon>Poales</taxon>
        <taxon>Poaceae</taxon>
        <taxon>PACMAD clade</taxon>
        <taxon>Panicoideae</taxon>
        <taxon>Panicodae</taxon>
        <taxon>Paniceae</taxon>
        <taxon>Cenchrinae</taxon>
        <taxon>Setaria</taxon>
    </lineage>
</organism>
<sequence>MKQFLLRALALLSPFFLPPHRRSSLPCAAARPSLLPTPTILRSTPNRPSTAQIEPQAPPILIPPRGTGKRDSRGADLARPPPLPPPVPPFR</sequence>
<name>A0A4U6VMG5_SETVI</name>
<dbReference type="AlphaFoldDB" id="A0A4U6VMG5"/>
<dbReference type="Gramene" id="TKW30908">
    <property type="protein sequence ID" value="TKW30908"/>
    <property type="gene ID" value="SEVIR_2G069350v2"/>
</dbReference>
<dbReference type="EMBL" id="CM016553">
    <property type="protein sequence ID" value="TKW30908.1"/>
    <property type="molecule type" value="Genomic_DNA"/>
</dbReference>
<protein>
    <submittedName>
        <fullName evidence="3">Uncharacterized protein</fullName>
    </submittedName>
</protein>
<reference evidence="3" key="1">
    <citation type="submission" date="2019-03" db="EMBL/GenBank/DDBJ databases">
        <title>WGS assembly of Setaria viridis.</title>
        <authorList>
            <person name="Huang P."/>
            <person name="Jenkins J."/>
            <person name="Grimwood J."/>
            <person name="Barry K."/>
            <person name="Healey A."/>
            <person name="Mamidi S."/>
            <person name="Sreedasyam A."/>
            <person name="Shu S."/>
            <person name="Feldman M."/>
            <person name="Wu J."/>
            <person name="Yu Y."/>
            <person name="Chen C."/>
            <person name="Johnson J."/>
            <person name="Rokhsar D."/>
            <person name="Baxter I."/>
            <person name="Schmutz J."/>
            <person name="Brutnell T."/>
            <person name="Kellogg E."/>
        </authorList>
    </citation>
    <scope>NUCLEOTIDE SEQUENCE [LARGE SCALE GENOMIC DNA]</scope>
</reference>
<feature type="compositionally biased region" description="Pro residues" evidence="1">
    <location>
        <begin position="79"/>
        <end position="91"/>
    </location>
</feature>
<proteinExistence type="predicted"/>
<feature type="signal peptide" evidence="2">
    <location>
        <begin position="1"/>
        <end position="23"/>
    </location>
</feature>
<evidence type="ECO:0000256" key="1">
    <source>
        <dbReference type="SAM" id="MobiDB-lite"/>
    </source>
</evidence>
<evidence type="ECO:0000313" key="3">
    <source>
        <dbReference type="EMBL" id="TKW30908.1"/>
    </source>
</evidence>
<feature type="chain" id="PRO_5020828142" evidence="2">
    <location>
        <begin position="24"/>
        <end position="91"/>
    </location>
</feature>
<evidence type="ECO:0000256" key="2">
    <source>
        <dbReference type="SAM" id="SignalP"/>
    </source>
</evidence>
<feature type="region of interest" description="Disordered" evidence="1">
    <location>
        <begin position="36"/>
        <end position="91"/>
    </location>
</feature>